<reference evidence="4" key="1">
    <citation type="submission" date="2021-02" db="EMBL/GenBank/DDBJ databases">
        <title>Natrosporangium hydrolyticum gen. nov., sp. nov, a haloalkaliphilic actinobacterium from a soda solonchak soil.</title>
        <authorList>
            <person name="Sorokin D.Y."/>
            <person name="Khijniak T.V."/>
            <person name="Zakharycheva A.P."/>
            <person name="Boueva O.V."/>
            <person name="Ariskina E.V."/>
            <person name="Hahnke R.L."/>
            <person name="Bunk B."/>
            <person name="Sproer C."/>
            <person name="Schumann P."/>
            <person name="Evtushenko L.I."/>
            <person name="Kublanov I.V."/>
        </authorList>
    </citation>
    <scope>NUCLEOTIDE SEQUENCE</scope>
    <source>
        <strain evidence="4">DSM 106523</strain>
    </source>
</reference>
<keyword evidence="5" id="KW-1185">Reference proteome</keyword>
<dbReference type="Gene3D" id="3.90.79.10">
    <property type="entry name" value="Nucleoside Triphosphate Pyrophosphohydrolase"/>
    <property type="match status" value="1"/>
</dbReference>
<dbReference type="Proteomes" id="UP000662857">
    <property type="component" value="Chromosome"/>
</dbReference>
<gene>
    <name evidence="4" type="ORF">JQS43_04135</name>
</gene>
<protein>
    <submittedName>
        <fullName evidence="4">NUDIX domain-containing protein</fullName>
    </submittedName>
</protein>
<dbReference type="InterPro" id="IPR020084">
    <property type="entry name" value="NUDIX_hydrolase_CS"/>
</dbReference>
<sequence length="145" mass="15579">MPSDPAGPAAGQREAVVAVVARAGQVLVIRRGPQAVFSGYWAPLSGKVEPGEGQAAAVVREVREEVGLAVRPLGRVWESQTHDGGFRLFWWLAEVLPGAGDLHPDPGEVSAVRWLRPTEFATLSPTFAGDREFFTEILPGLSLPR</sequence>
<name>A0A895YJ43_9ACTN</name>
<evidence type="ECO:0000259" key="3">
    <source>
        <dbReference type="PROSITE" id="PS51462"/>
    </source>
</evidence>
<evidence type="ECO:0000313" key="4">
    <source>
        <dbReference type="EMBL" id="QSB15549.1"/>
    </source>
</evidence>
<feature type="domain" description="Nudix hydrolase" evidence="3">
    <location>
        <begin position="11"/>
        <end position="139"/>
    </location>
</feature>
<dbReference type="PANTHER" id="PTHR43046:SF14">
    <property type="entry name" value="MUTT_NUDIX FAMILY PROTEIN"/>
    <property type="match status" value="1"/>
</dbReference>
<organism evidence="4 5">
    <name type="scientific">Natronosporangium hydrolyticum</name>
    <dbReference type="NCBI Taxonomy" id="2811111"/>
    <lineage>
        <taxon>Bacteria</taxon>
        <taxon>Bacillati</taxon>
        <taxon>Actinomycetota</taxon>
        <taxon>Actinomycetes</taxon>
        <taxon>Micromonosporales</taxon>
        <taxon>Micromonosporaceae</taxon>
        <taxon>Natronosporangium</taxon>
    </lineage>
</organism>
<dbReference type="InterPro" id="IPR000086">
    <property type="entry name" value="NUDIX_hydrolase_dom"/>
</dbReference>
<dbReference type="KEGG" id="nhy:JQS43_04135"/>
<accession>A0A895YJ43</accession>
<dbReference type="AlphaFoldDB" id="A0A895YJ43"/>
<dbReference type="PROSITE" id="PS51462">
    <property type="entry name" value="NUDIX"/>
    <property type="match status" value="1"/>
</dbReference>
<evidence type="ECO:0000256" key="1">
    <source>
        <dbReference type="ARBA" id="ARBA00001946"/>
    </source>
</evidence>
<evidence type="ECO:0000256" key="2">
    <source>
        <dbReference type="ARBA" id="ARBA00022801"/>
    </source>
</evidence>
<dbReference type="Pfam" id="PF00293">
    <property type="entry name" value="NUDIX"/>
    <property type="match status" value="1"/>
</dbReference>
<dbReference type="InterPro" id="IPR015797">
    <property type="entry name" value="NUDIX_hydrolase-like_dom_sf"/>
</dbReference>
<dbReference type="SUPFAM" id="SSF55811">
    <property type="entry name" value="Nudix"/>
    <property type="match status" value="1"/>
</dbReference>
<dbReference type="PANTHER" id="PTHR43046">
    <property type="entry name" value="GDP-MANNOSE MANNOSYL HYDROLASE"/>
    <property type="match status" value="1"/>
</dbReference>
<evidence type="ECO:0000313" key="5">
    <source>
        <dbReference type="Proteomes" id="UP000662857"/>
    </source>
</evidence>
<proteinExistence type="predicted"/>
<keyword evidence="2" id="KW-0378">Hydrolase</keyword>
<comment type="cofactor">
    <cofactor evidence="1">
        <name>Mg(2+)</name>
        <dbReference type="ChEBI" id="CHEBI:18420"/>
    </cofactor>
</comment>
<dbReference type="PROSITE" id="PS00893">
    <property type="entry name" value="NUDIX_BOX"/>
    <property type="match status" value="1"/>
</dbReference>
<dbReference type="RefSeq" id="WP_239677727.1">
    <property type="nucleotide sequence ID" value="NZ_CP070499.1"/>
</dbReference>
<dbReference type="EMBL" id="CP070499">
    <property type="protein sequence ID" value="QSB15549.1"/>
    <property type="molecule type" value="Genomic_DNA"/>
</dbReference>
<dbReference type="GO" id="GO:0016787">
    <property type="term" value="F:hydrolase activity"/>
    <property type="evidence" value="ECO:0007669"/>
    <property type="project" value="UniProtKB-KW"/>
</dbReference>